<keyword evidence="2" id="KW-0445">Lipid transport</keyword>
<protein>
    <recommendedName>
        <fullName evidence="2">Vacuolar protein sorting-associated protein 51 homolog</fullName>
    </recommendedName>
</protein>
<organism evidence="4 5">
    <name type="scientific">Papiliotrema laurentii</name>
    <name type="common">Cryptococcus laurentii</name>
    <dbReference type="NCBI Taxonomy" id="5418"/>
    <lineage>
        <taxon>Eukaryota</taxon>
        <taxon>Fungi</taxon>
        <taxon>Dikarya</taxon>
        <taxon>Basidiomycota</taxon>
        <taxon>Agaricomycotina</taxon>
        <taxon>Tremellomycetes</taxon>
        <taxon>Tremellales</taxon>
        <taxon>Rhynchogastremaceae</taxon>
        <taxon>Papiliotrema</taxon>
    </lineage>
</organism>
<evidence type="ECO:0000313" key="4">
    <source>
        <dbReference type="EMBL" id="KAK1923174.1"/>
    </source>
</evidence>
<feature type="compositionally biased region" description="Low complexity" evidence="3">
    <location>
        <begin position="33"/>
        <end position="43"/>
    </location>
</feature>
<dbReference type="InterPro" id="IPR014812">
    <property type="entry name" value="Vps51"/>
</dbReference>
<gene>
    <name evidence="4" type="ORF">DB88DRAFT_337589</name>
</gene>
<comment type="subunit">
    <text evidence="2">Component of the Golgi-associated retrograde protein (GARP) complex.</text>
</comment>
<dbReference type="GO" id="GO:0015031">
    <property type="term" value="P:protein transport"/>
    <property type="evidence" value="ECO:0007669"/>
    <property type="project" value="UniProtKB-UniRule"/>
</dbReference>
<dbReference type="PANTHER" id="PTHR15954">
    <property type="entry name" value="VACUOLAR PROTEIN SORTING-ASSOCIATED PROTEIN 51 HOMOLOG"/>
    <property type="match status" value="1"/>
</dbReference>
<keyword evidence="2" id="KW-0333">Golgi apparatus</keyword>
<dbReference type="GO" id="GO:0007030">
    <property type="term" value="P:Golgi organization"/>
    <property type="evidence" value="ECO:0007669"/>
    <property type="project" value="UniProtKB-UniRule"/>
</dbReference>
<feature type="region of interest" description="Disordered" evidence="3">
    <location>
        <begin position="63"/>
        <end position="83"/>
    </location>
</feature>
<sequence length="248" mass="27591">MRTPFTISATARETTFFNQATGVERLQPRAMEEATTSTRRASAMTVEQRRARRAELRQFYGMKGDTAGQMGDNAPGASKSDNPLDIDSPLFNADAYYEDLVAKASLSDLMKTASKLATDVGNLQGSRHALVYNHHHQLFAAGDTISRLNSRTPQLLGIMTSLQQSFSEISRLAEEVTVEVPEQVVQGEQWKSEVERLTLMVVAEEPMDKVNEHLEKVKALVEVNNGEEARKALEECQELVNRMEDATT</sequence>
<dbReference type="GO" id="GO:0032456">
    <property type="term" value="P:endocytic recycling"/>
    <property type="evidence" value="ECO:0007669"/>
    <property type="project" value="TreeGrafter"/>
</dbReference>
<keyword evidence="2" id="KW-0653">Protein transport</keyword>
<dbReference type="GO" id="GO:0042147">
    <property type="term" value="P:retrograde transport, endosome to Golgi"/>
    <property type="evidence" value="ECO:0007669"/>
    <property type="project" value="UniProtKB-UniRule"/>
</dbReference>
<comment type="caution">
    <text evidence="4">The sequence shown here is derived from an EMBL/GenBank/DDBJ whole genome shotgun (WGS) entry which is preliminary data.</text>
</comment>
<dbReference type="Proteomes" id="UP001182556">
    <property type="component" value="Unassembled WGS sequence"/>
</dbReference>
<proteinExistence type="inferred from homology"/>
<keyword evidence="2" id="KW-0813">Transport</keyword>
<dbReference type="GO" id="GO:0000938">
    <property type="term" value="C:GARP complex"/>
    <property type="evidence" value="ECO:0007669"/>
    <property type="project" value="UniProtKB-UniRule"/>
</dbReference>
<reference evidence="4" key="1">
    <citation type="submission" date="2023-02" db="EMBL/GenBank/DDBJ databases">
        <title>Identification and recombinant expression of a fungal hydrolase from Papiliotrema laurentii that hydrolyzes apple cutin and clears colloidal polyester polyurethane.</title>
        <authorList>
            <consortium name="DOE Joint Genome Institute"/>
            <person name="Roman V.A."/>
            <person name="Bojanowski C."/>
            <person name="Crable B.R."/>
            <person name="Wagner D.N."/>
            <person name="Hung C.S."/>
            <person name="Nadeau L.J."/>
            <person name="Schratz L."/>
            <person name="Haridas S."/>
            <person name="Pangilinan J."/>
            <person name="Lipzen A."/>
            <person name="Na H."/>
            <person name="Yan M."/>
            <person name="Ng V."/>
            <person name="Grigoriev I.V."/>
            <person name="Spatafora J.W."/>
            <person name="Barlow D."/>
            <person name="Biffinger J."/>
            <person name="Kelley-Loughnane N."/>
            <person name="Varaljay V.A."/>
            <person name="Crookes-Goodson W.J."/>
        </authorList>
    </citation>
    <scope>NUCLEOTIDE SEQUENCE</scope>
    <source>
        <strain evidence="4">5307AH</strain>
    </source>
</reference>
<evidence type="ECO:0000256" key="1">
    <source>
        <dbReference type="ARBA" id="ARBA00006080"/>
    </source>
</evidence>
<keyword evidence="5" id="KW-1185">Reference proteome</keyword>
<dbReference type="AlphaFoldDB" id="A0AAD9FND9"/>
<dbReference type="GO" id="GO:0048193">
    <property type="term" value="P:Golgi vesicle transport"/>
    <property type="evidence" value="ECO:0007669"/>
    <property type="project" value="TreeGrafter"/>
</dbReference>
<evidence type="ECO:0000313" key="5">
    <source>
        <dbReference type="Proteomes" id="UP001182556"/>
    </source>
</evidence>
<name>A0AAD9FND9_PAPLA</name>
<accession>A0AAD9FND9</accession>
<dbReference type="GO" id="GO:0006869">
    <property type="term" value="P:lipid transport"/>
    <property type="evidence" value="ECO:0007669"/>
    <property type="project" value="UniProtKB-UniRule"/>
</dbReference>
<dbReference type="GO" id="GO:0005829">
    <property type="term" value="C:cytosol"/>
    <property type="evidence" value="ECO:0007669"/>
    <property type="project" value="GOC"/>
</dbReference>
<comment type="similarity">
    <text evidence="1 2">Belongs to the VPS51 family.</text>
</comment>
<feature type="region of interest" description="Disordered" evidence="3">
    <location>
        <begin position="29"/>
        <end position="48"/>
    </location>
</feature>
<comment type="function">
    <text evidence="2">Acts as component of the GARP complex that is involved in retrograde transport from early and late endosomes to the trans-Golgi network (TGN).</text>
</comment>
<dbReference type="Pfam" id="PF08700">
    <property type="entry name" value="VPS51_Exo84_N"/>
    <property type="match status" value="1"/>
</dbReference>
<evidence type="ECO:0000256" key="3">
    <source>
        <dbReference type="SAM" id="MobiDB-lite"/>
    </source>
</evidence>
<dbReference type="EMBL" id="JAODAN010000007">
    <property type="protein sequence ID" value="KAK1923174.1"/>
    <property type="molecule type" value="Genomic_DNA"/>
</dbReference>
<comment type="subcellular location">
    <subcellularLocation>
        <location evidence="2">Golgi apparatus</location>
        <location evidence="2">trans-Golgi network</location>
    </subcellularLocation>
</comment>
<dbReference type="PANTHER" id="PTHR15954:SF4">
    <property type="entry name" value="VACUOLAR PROTEIN SORTING-ASSOCIATED PROTEIN 51 HOMOLOG"/>
    <property type="match status" value="1"/>
</dbReference>
<evidence type="ECO:0000256" key="2">
    <source>
        <dbReference type="RuleBase" id="RU368010"/>
    </source>
</evidence>
<dbReference type="GO" id="GO:1990745">
    <property type="term" value="C:EARP complex"/>
    <property type="evidence" value="ECO:0007669"/>
    <property type="project" value="TreeGrafter"/>
</dbReference>
<dbReference type="GO" id="GO:0016020">
    <property type="term" value="C:membrane"/>
    <property type="evidence" value="ECO:0007669"/>
    <property type="project" value="TreeGrafter"/>
</dbReference>